<keyword evidence="3" id="KW-1185">Reference proteome</keyword>
<comment type="caution">
    <text evidence="2">The sequence shown here is derived from an EMBL/GenBank/DDBJ whole genome shotgun (WGS) entry which is preliminary data.</text>
</comment>
<organism evidence="2 3">
    <name type="scientific">Novymonas esmeraldas</name>
    <dbReference type="NCBI Taxonomy" id="1808958"/>
    <lineage>
        <taxon>Eukaryota</taxon>
        <taxon>Discoba</taxon>
        <taxon>Euglenozoa</taxon>
        <taxon>Kinetoplastea</taxon>
        <taxon>Metakinetoplastina</taxon>
        <taxon>Trypanosomatida</taxon>
        <taxon>Trypanosomatidae</taxon>
        <taxon>Novymonas</taxon>
    </lineage>
</organism>
<evidence type="ECO:0000256" key="1">
    <source>
        <dbReference type="SAM" id="MobiDB-lite"/>
    </source>
</evidence>
<name>A0AAW0F9A0_9TRYP</name>
<gene>
    <name evidence="2" type="ORF">NESM_000278700</name>
</gene>
<dbReference type="AlphaFoldDB" id="A0AAW0F9A0"/>
<feature type="compositionally biased region" description="Polar residues" evidence="1">
    <location>
        <begin position="1"/>
        <end position="17"/>
    </location>
</feature>
<reference evidence="2 3" key="1">
    <citation type="journal article" date="2021" name="MBio">
        <title>A New Model Trypanosomatid, Novymonas esmeraldas: Genomic Perception of Its 'Candidatus Pandoraea novymonadis' Endosymbiont.</title>
        <authorList>
            <person name="Zakharova A."/>
            <person name="Saura A."/>
            <person name="Butenko A."/>
            <person name="Podesvova L."/>
            <person name="Warmusova S."/>
            <person name="Kostygov A.Y."/>
            <person name="Nenarokova A."/>
            <person name="Lukes J."/>
            <person name="Opperdoes F.R."/>
            <person name="Yurchenko V."/>
        </authorList>
    </citation>
    <scope>NUCLEOTIDE SEQUENCE [LARGE SCALE GENOMIC DNA]</scope>
    <source>
        <strain evidence="2 3">E262AT.01</strain>
    </source>
</reference>
<dbReference type="EMBL" id="JAECZO010000024">
    <property type="protein sequence ID" value="KAK7202099.1"/>
    <property type="molecule type" value="Genomic_DNA"/>
</dbReference>
<proteinExistence type="predicted"/>
<feature type="region of interest" description="Disordered" evidence="1">
    <location>
        <begin position="1"/>
        <end position="25"/>
    </location>
</feature>
<protein>
    <submittedName>
        <fullName evidence="2">Uncharacterized protein</fullName>
    </submittedName>
</protein>
<evidence type="ECO:0000313" key="2">
    <source>
        <dbReference type="EMBL" id="KAK7202099.1"/>
    </source>
</evidence>
<accession>A0AAW0F9A0</accession>
<sequence>MQTLTSAWWSGAQTSSAPGALPPSARDTVTLEQRLIRVTRADISAVTADDIRRVRAALAPEDLTASLRIVLETNRFADVLASSSASTWAEAAAAVTEVQMSECGRVMRDRLSLLYSILPHVSDNFLSAMGSPFTDNL</sequence>
<dbReference type="Proteomes" id="UP001430356">
    <property type="component" value="Unassembled WGS sequence"/>
</dbReference>
<evidence type="ECO:0000313" key="3">
    <source>
        <dbReference type="Proteomes" id="UP001430356"/>
    </source>
</evidence>